<keyword evidence="1" id="KW-0862">Zinc</keyword>
<dbReference type="PROSITE" id="PS00028">
    <property type="entry name" value="ZINC_FINGER_C2H2_1"/>
    <property type="match status" value="1"/>
</dbReference>
<feature type="domain" description="C2H2-type" evidence="3">
    <location>
        <begin position="59"/>
        <end position="86"/>
    </location>
</feature>
<reference evidence="4" key="1">
    <citation type="submission" date="2021-06" db="EMBL/GenBank/DDBJ databases">
        <authorList>
            <person name="Hodson N. C."/>
            <person name="Mongue J. A."/>
            <person name="Jaron S. K."/>
        </authorList>
    </citation>
    <scope>NUCLEOTIDE SEQUENCE</scope>
</reference>
<evidence type="ECO:0000313" key="5">
    <source>
        <dbReference type="Proteomes" id="UP000708208"/>
    </source>
</evidence>
<dbReference type="InterPro" id="IPR013087">
    <property type="entry name" value="Znf_C2H2_type"/>
</dbReference>
<keyword evidence="5" id="KW-1185">Reference proteome</keyword>
<name>A0A8J2PDV2_9HEXA</name>
<keyword evidence="1" id="KW-0863">Zinc-finger</keyword>
<comment type="caution">
    <text evidence="4">The sequence shown here is derived from an EMBL/GenBank/DDBJ whole genome shotgun (WGS) entry which is preliminary data.</text>
</comment>
<feature type="region of interest" description="Disordered" evidence="2">
    <location>
        <begin position="13"/>
        <end position="52"/>
    </location>
</feature>
<dbReference type="AlphaFoldDB" id="A0A8J2PDV2"/>
<organism evidence="4 5">
    <name type="scientific">Allacma fusca</name>
    <dbReference type="NCBI Taxonomy" id="39272"/>
    <lineage>
        <taxon>Eukaryota</taxon>
        <taxon>Metazoa</taxon>
        <taxon>Ecdysozoa</taxon>
        <taxon>Arthropoda</taxon>
        <taxon>Hexapoda</taxon>
        <taxon>Collembola</taxon>
        <taxon>Symphypleona</taxon>
        <taxon>Sminthuridae</taxon>
        <taxon>Allacma</taxon>
    </lineage>
</organism>
<dbReference type="GO" id="GO:0008270">
    <property type="term" value="F:zinc ion binding"/>
    <property type="evidence" value="ECO:0007669"/>
    <property type="project" value="UniProtKB-KW"/>
</dbReference>
<evidence type="ECO:0000313" key="4">
    <source>
        <dbReference type="EMBL" id="CAG7825282.1"/>
    </source>
</evidence>
<evidence type="ECO:0000256" key="2">
    <source>
        <dbReference type="SAM" id="MobiDB-lite"/>
    </source>
</evidence>
<dbReference type="EMBL" id="CAJVCH010535634">
    <property type="protein sequence ID" value="CAG7825282.1"/>
    <property type="molecule type" value="Genomic_DNA"/>
</dbReference>
<sequence>MIEVHKLQSFGTDLIRENPLNSQKPLVSEPKRKRIRCSKQPPEKSLPGNKSKECSNVKHMCRLCKIKFNSTNALQVHEKCHIASVPTSNQSKKSKA</sequence>
<dbReference type="Proteomes" id="UP000708208">
    <property type="component" value="Unassembled WGS sequence"/>
</dbReference>
<gene>
    <name evidence="4" type="ORF">AFUS01_LOCUS35400</name>
</gene>
<evidence type="ECO:0000256" key="1">
    <source>
        <dbReference type="PROSITE-ProRule" id="PRU00042"/>
    </source>
</evidence>
<keyword evidence="1" id="KW-0479">Metal-binding</keyword>
<dbReference type="PROSITE" id="PS50157">
    <property type="entry name" value="ZINC_FINGER_C2H2_2"/>
    <property type="match status" value="1"/>
</dbReference>
<accession>A0A8J2PDV2</accession>
<protein>
    <recommendedName>
        <fullName evidence="3">C2H2-type domain-containing protein</fullName>
    </recommendedName>
</protein>
<evidence type="ECO:0000259" key="3">
    <source>
        <dbReference type="PROSITE" id="PS50157"/>
    </source>
</evidence>
<feature type="non-terminal residue" evidence="4">
    <location>
        <position position="1"/>
    </location>
</feature>
<proteinExistence type="predicted"/>